<evidence type="ECO:0000313" key="3">
    <source>
        <dbReference type="EMBL" id="EIC30761.1"/>
    </source>
</evidence>
<dbReference type="AlphaFoldDB" id="H8GN47"/>
<dbReference type="PROSITE" id="PS51746">
    <property type="entry name" value="PPM_2"/>
    <property type="match status" value="1"/>
</dbReference>
<dbReference type="Gene3D" id="3.60.40.10">
    <property type="entry name" value="PPM-type phosphatase domain"/>
    <property type="match status" value="1"/>
</dbReference>
<dbReference type="InterPro" id="IPR001932">
    <property type="entry name" value="PPM-type_phosphatase-like_dom"/>
</dbReference>
<dbReference type="GO" id="GO:0004722">
    <property type="term" value="F:protein serine/threonine phosphatase activity"/>
    <property type="evidence" value="ECO:0007669"/>
    <property type="project" value="InterPro"/>
</dbReference>
<dbReference type="EMBL" id="CM001475">
    <property type="protein sequence ID" value="EIC30761.1"/>
    <property type="molecule type" value="Genomic_DNA"/>
</dbReference>
<dbReference type="Pfam" id="PF09867">
    <property type="entry name" value="TagF_N"/>
    <property type="match status" value="1"/>
</dbReference>
<reference evidence="3 4" key="1">
    <citation type="journal article" date="2013" name="Genome Announc.">
        <title>Genome Sequence of the Obligate Gammaproteobacterial Methanotroph Methylomicrobium album Strain BG8.</title>
        <authorList>
            <person name="Kits K.D."/>
            <person name="Kalyuzhnaya M.G."/>
            <person name="Klotz M.G."/>
            <person name="Jetten M.S."/>
            <person name="Op den Camp H.J."/>
            <person name="Vuilleumier S."/>
            <person name="Bringel F."/>
            <person name="Dispirito A.A."/>
            <person name="Murrell J.C."/>
            <person name="Bruce D."/>
            <person name="Cheng J.F."/>
            <person name="Copeland A."/>
            <person name="Goodwin L."/>
            <person name="Hauser L."/>
            <person name="Lajus A."/>
            <person name="Land M.L."/>
            <person name="Lapidus A."/>
            <person name="Lucas S."/>
            <person name="Medigue C."/>
            <person name="Pitluck S."/>
            <person name="Woyke T."/>
            <person name="Zeytun A."/>
            <person name="Stein L.Y."/>
        </authorList>
    </citation>
    <scope>NUCLEOTIDE SEQUENCE [LARGE SCALE GENOMIC DNA]</scope>
    <source>
        <strain evidence="3 4">BG8</strain>
    </source>
</reference>
<keyword evidence="4" id="KW-1185">Reference proteome</keyword>
<dbReference type="RefSeq" id="WP_005373568.1">
    <property type="nucleotide sequence ID" value="NZ_CM001475.1"/>
</dbReference>
<feature type="domain" description="PPM-type phosphatase" evidence="2">
    <location>
        <begin position="303"/>
        <end position="534"/>
    </location>
</feature>
<name>H8GN47_METAL</name>
<feature type="compositionally biased region" description="Basic and acidic residues" evidence="1">
    <location>
        <begin position="276"/>
        <end position="290"/>
    </location>
</feature>
<evidence type="ECO:0000313" key="4">
    <source>
        <dbReference type="Proteomes" id="UP000005090"/>
    </source>
</evidence>
<dbReference type="InterPro" id="IPR015655">
    <property type="entry name" value="PP2C"/>
</dbReference>
<dbReference type="Gene3D" id="3.40.1730.10">
    <property type="entry name" value="pa0076 domain"/>
    <property type="match status" value="1"/>
</dbReference>
<dbReference type="eggNOG" id="COG0631">
    <property type="taxonomic scope" value="Bacteria"/>
</dbReference>
<dbReference type="CDD" id="cd00143">
    <property type="entry name" value="PP2Cc"/>
    <property type="match status" value="1"/>
</dbReference>
<dbReference type="HOGENOM" id="CLU_601131_0_0_6"/>
<dbReference type="eggNOG" id="COG3913">
    <property type="taxonomic scope" value="Bacteria"/>
</dbReference>
<dbReference type="InterPro" id="IPR038225">
    <property type="entry name" value="TagF_sf"/>
</dbReference>
<dbReference type="Proteomes" id="UP000005090">
    <property type="component" value="Chromosome"/>
</dbReference>
<dbReference type="NCBIfam" id="TIGR03373">
    <property type="entry name" value="VI_minor_4"/>
    <property type="match status" value="1"/>
</dbReference>
<accession>H8GN47</accession>
<protein>
    <submittedName>
        <fullName evidence="3">Type VI secretion-associated protein, BMA_A0400 family</fullName>
    </submittedName>
</protein>
<dbReference type="SMART" id="SM00331">
    <property type="entry name" value="PP2C_SIG"/>
    <property type="match status" value="1"/>
</dbReference>
<evidence type="ECO:0000256" key="1">
    <source>
        <dbReference type="SAM" id="MobiDB-lite"/>
    </source>
</evidence>
<dbReference type="Pfam" id="PF13672">
    <property type="entry name" value="PP2C_2"/>
    <property type="match status" value="1"/>
</dbReference>
<evidence type="ECO:0000259" key="2">
    <source>
        <dbReference type="PROSITE" id="PS51746"/>
    </source>
</evidence>
<dbReference type="PANTHER" id="PTHR47992">
    <property type="entry name" value="PROTEIN PHOSPHATASE"/>
    <property type="match status" value="1"/>
</dbReference>
<dbReference type="SUPFAM" id="SSF81606">
    <property type="entry name" value="PP2C-like"/>
    <property type="match status" value="1"/>
</dbReference>
<feature type="region of interest" description="Disordered" evidence="1">
    <location>
        <begin position="262"/>
        <end position="294"/>
    </location>
</feature>
<proteinExistence type="predicted"/>
<dbReference type="SMART" id="SM00332">
    <property type="entry name" value="PP2Cc"/>
    <property type="match status" value="1"/>
</dbReference>
<sequence>MIQPQSAPGFYGKIPSHGDFLSRRLPRQFIEPWDQWLQAGLTASREQLGPAWLDTFLISPIWQFALPAGLCGNDAWAGVMMPSVDRVGRYFPLTLAAKVNNWPLTDLFEPDCSWFEALSQLALFSLDYDFDLDSFDGRLERLHLREFVSVQPIRYGQERLDTASARQAFHFRLDTAADTPRALRQIGSRLGARFLERCSYWRSTALEASETSFLLCDGMPPVDAFVGFLNGVWPNRQWNLSNLSLAGSLPVTDTKVSQPAIEAEASSTGPAAGDPVWEHGEITRGRETRAPLRRSGAKWVTESAGLSVVGMRRKLNEDAILERCEAGMWAVADGMGGHSAGDVASKTAVAALAKISGQDGIDRYQERVEACLQSVNRELLRMAESRGHGQIIGSTIVVLLISGKHFRYLWAGDSRLYRYRQGILEQLTQDHSLSPPIADGGLGASEASAVPVHENVITRAVGADELLELDAGEGEIADRDLFILCSDGLIKELADADIIAYCMAGSPEEIVRNLVREAEMRGGRDNISVVIVSVACEKL</sequence>
<organism evidence="3 4">
    <name type="scientific">Methylomicrobium album BG8</name>
    <dbReference type="NCBI Taxonomy" id="686340"/>
    <lineage>
        <taxon>Bacteria</taxon>
        <taxon>Pseudomonadati</taxon>
        <taxon>Pseudomonadota</taxon>
        <taxon>Gammaproteobacteria</taxon>
        <taxon>Methylococcales</taxon>
        <taxon>Methylococcaceae</taxon>
        <taxon>Methylomicrobium</taxon>
    </lineage>
</organism>
<gene>
    <name evidence="3" type="ORF">Metal_3082</name>
</gene>
<dbReference type="InterPro" id="IPR017748">
    <property type="entry name" value="TagF"/>
</dbReference>
<dbReference type="STRING" id="686340.Metal_3082"/>
<dbReference type="InterPro" id="IPR036457">
    <property type="entry name" value="PPM-type-like_dom_sf"/>
</dbReference>